<protein>
    <submittedName>
        <fullName evidence="9">Binding-protein-dependent transport systems inner membrane component</fullName>
    </submittedName>
</protein>
<keyword evidence="5 7" id="KW-1133">Transmembrane helix</keyword>
<feature type="transmembrane region" description="Helical" evidence="7">
    <location>
        <begin position="119"/>
        <end position="146"/>
    </location>
</feature>
<name>A0A158GMR1_9BURK</name>
<keyword evidence="4 7" id="KW-0812">Transmembrane</keyword>
<dbReference type="PANTHER" id="PTHR43386">
    <property type="entry name" value="OLIGOPEPTIDE TRANSPORT SYSTEM PERMEASE PROTEIN APPC"/>
    <property type="match status" value="1"/>
</dbReference>
<dbReference type="RefSeq" id="WP_087667223.1">
    <property type="nucleotide sequence ID" value="NZ_FCNW02000008.1"/>
</dbReference>
<comment type="subcellular location">
    <subcellularLocation>
        <location evidence="1 7">Cell membrane</location>
        <topology evidence="1 7">Multi-pass membrane protein</topology>
    </subcellularLocation>
</comment>
<dbReference type="CDD" id="cd06261">
    <property type="entry name" value="TM_PBP2"/>
    <property type="match status" value="1"/>
</dbReference>
<comment type="caution">
    <text evidence="9">The sequence shown here is derived from an EMBL/GenBank/DDBJ whole genome shotgun (WGS) entry which is preliminary data.</text>
</comment>
<dbReference type="STRING" id="326474.AWB65_02253"/>
<keyword evidence="3" id="KW-1003">Cell membrane</keyword>
<feature type="domain" description="ABC transmembrane type-1" evidence="8">
    <location>
        <begin position="115"/>
        <end position="304"/>
    </location>
</feature>
<dbReference type="InterPro" id="IPR035906">
    <property type="entry name" value="MetI-like_sf"/>
</dbReference>
<keyword evidence="6 7" id="KW-0472">Membrane</keyword>
<dbReference type="GO" id="GO:0005886">
    <property type="term" value="C:plasma membrane"/>
    <property type="evidence" value="ECO:0007669"/>
    <property type="project" value="UniProtKB-SubCell"/>
</dbReference>
<feature type="transmembrane region" description="Helical" evidence="7">
    <location>
        <begin position="240"/>
        <end position="262"/>
    </location>
</feature>
<feature type="transmembrane region" description="Helical" evidence="7">
    <location>
        <begin position="51"/>
        <end position="75"/>
    </location>
</feature>
<evidence type="ECO:0000259" key="8">
    <source>
        <dbReference type="PROSITE" id="PS50928"/>
    </source>
</evidence>
<evidence type="ECO:0000313" key="10">
    <source>
        <dbReference type="Proteomes" id="UP000054977"/>
    </source>
</evidence>
<dbReference type="EMBL" id="FCNW02000008">
    <property type="protein sequence ID" value="SAL33404.1"/>
    <property type="molecule type" value="Genomic_DNA"/>
</dbReference>
<evidence type="ECO:0000256" key="3">
    <source>
        <dbReference type="ARBA" id="ARBA00022475"/>
    </source>
</evidence>
<keyword evidence="2 7" id="KW-0813">Transport</keyword>
<accession>A0A158GMR1</accession>
<comment type="similarity">
    <text evidence="7">Belongs to the binding-protein-dependent transport system permease family.</text>
</comment>
<evidence type="ECO:0000256" key="1">
    <source>
        <dbReference type="ARBA" id="ARBA00004651"/>
    </source>
</evidence>
<feature type="transmembrane region" description="Helical" evidence="7">
    <location>
        <begin position="282"/>
        <end position="304"/>
    </location>
</feature>
<feature type="transmembrane region" description="Helical" evidence="7">
    <location>
        <begin position="81"/>
        <end position="98"/>
    </location>
</feature>
<dbReference type="PROSITE" id="PS50928">
    <property type="entry name" value="ABC_TM1"/>
    <property type="match status" value="1"/>
</dbReference>
<sequence>MNRPATPHAATVLYAVSDNDAQHVSPALQEPLPEIRPVEKRGLLKRLVHRFSVLGLIGLVIVVFWLVVAFIGPLVAPYKGGALTSIDIFGSYSSAYPLGTDYLGRDMLSRILYGTRYTVGLALAAAVLASCIGTFFGLLAAVSGRWVDEILSRLFDALISIPSKVLALVVIAAFGSSITMLTAVAALAYIPGAFRISRSLAVNLMTLEYVQVARARGEGLFYIARVEVLPNMIHPMLADFGLRFVFIVLLLSGLSFLGLGVQPPNADWGSLVRENIGGLSEGAPAVLMPAVAIATLTIGVNLLIDNLRRRGGRGQGAAQ</sequence>
<keyword evidence="10" id="KW-1185">Reference proteome</keyword>
<evidence type="ECO:0000256" key="6">
    <source>
        <dbReference type="ARBA" id="ARBA00023136"/>
    </source>
</evidence>
<evidence type="ECO:0000313" key="9">
    <source>
        <dbReference type="EMBL" id="SAL33404.1"/>
    </source>
</evidence>
<organism evidence="9 10">
    <name type="scientific">Caballeronia humi</name>
    <dbReference type="NCBI Taxonomy" id="326474"/>
    <lineage>
        <taxon>Bacteria</taxon>
        <taxon>Pseudomonadati</taxon>
        <taxon>Pseudomonadota</taxon>
        <taxon>Betaproteobacteria</taxon>
        <taxon>Burkholderiales</taxon>
        <taxon>Burkholderiaceae</taxon>
        <taxon>Caballeronia</taxon>
    </lineage>
</organism>
<dbReference type="OrthoDB" id="9783218at2"/>
<evidence type="ECO:0000256" key="5">
    <source>
        <dbReference type="ARBA" id="ARBA00022989"/>
    </source>
</evidence>
<feature type="transmembrane region" description="Helical" evidence="7">
    <location>
        <begin position="166"/>
        <end position="190"/>
    </location>
</feature>
<gene>
    <name evidence="9" type="ORF">AWB65_02253</name>
</gene>
<evidence type="ECO:0000256" key="2">
    <source>
        <dbReference type="ARBA" id="ARBA00022448"/>
    </source>
</evidence>
<dbReference type="Proteomes" id="UP000054977">
    <property type="component" value="Unassembled WGS sequence"/>
</dbReference>
<dbReference type="InterPro" id="IPR000515">
    <property type="entry name" value="MetI-like"/>
</dbReference>
<dbReference type="GO" id="GO:0055085">
    <property type="term" value="P:transmembrane transport"/>
    <property type="evidence" value="ECO:0007669"/>
    <property type="project" value="InterPro"/>
</dbReference>
<evidence type="ECO:0000256" key="7">
    <source>
        <dbReference type="RuleBase" id="RU363032"/>
    </source>
</evidence>
<dbReference type="InterPro" id="IPR050366">
    <property type="entry name" value="BP-dependent_transpt_permease"/>
</dbReference>
<dbReference type="SUPFAM" id="SSF161098">
    <property type="entry name" value="MetI-like"/>
    <property type="match status" value="1"/>
</dbReference>
<evidence type="ECO:0000256" key="4">
    <source>
        <dbReference type="ARBA" id="ARBA00022692"/>
    </source>
</evidence>
<reference evidence="9" key="1">
    <citation type="submission" date="2016-01" db="EMBL/GenBank/DDBJ databases">
        <authorList>
            <person name="Peeters C."/>
        </authorList>
    </citation>
    <scope>NUCLEOTIDE SEQUENCE [LARGE SCALE GENOMIC DNA]</scope>
    <source>
        <strain evidence="9">LMG 22934</strain>
    </source>
</reference>
<proteinExistence type="inferred from homology"/>
<dbReference type="Gene3D" id="1.10.3720.10">
    <property type="entry name" value="MetI-like"/>
    <property type="match status" value="1"/>
</dbReference>
<dbReference type="PANTHER" id="PTHR43386:SF25">
    <property type="entry name" value="PEPTIDE ABC TRANSPORTER PERMEASE PROTEIN"/>
    <property type="match status" value="1"/>
</dbReference>
<dbReference type="Pfam" id="PF00528">
    <property type="entry name" value="BPD_transp_1"/>
    <property type="match status" value="1"/>
</dbReference>
<dbReference type="AlphaFoldDB" id="A0A158GMR1"/>